<organism evidence="2 3">
    <name type="scientific">Crepidotus variabilis</name>
    <dbReference type="NCBI Taxonomy" id="179855"/>
    <lineage>
        <taxon>Eukaryota</taxon>
        <taxon>Fungi</taxon>
        <taxon>Dikarya</taxon>
        <taxon>Basidiomycota</taxon>
        <taxon>Agaricomycotina</taxon>
        <taxon>Agaricomycetes</taxon>
        <taxon>Agaricomycetidae</taxon>
        <taxon>Agaricales</taxon>
        <taxon>Agaricineae</taxon>
        <taxon>Crepidotaceae</taxon>
        <taxon>Crepidotus</taxon>
    </lineage>
</organism>
<proteinExistence type="predicted"/>
<evidence type="ECO:0000313" key="3">
    <source>
        <dbReference type="Proteomes" id="UP000807306"/>
    </source>
</evidence>
<accession>A0A9P6JVD6</accession>
<dbReference type="SUPFAM" id="SSF88697">
    <property type="entry name" value="PUA domain-like"/>
    <property type="match status" value="1"/>
</dbReference>
<name>A0A9P6JVD6_9AGAR</name>
<feature type="region of interest" description="Disordered" evidence="1">
    <location>
        <begin position="1"/>
        <end position="35"/>
    </location>
</feature>
<dbReference type="AlphaFoldDB" id="A0A9P6JVD6"/>
<dbReference type="EMBL" id="MU157824">
    <property type="protein sequence ID" value="KAF9535307.1"/>
    <property type="molecule type" value="Genomic_DNA"/>
</dbReference>
<sequence>MPAERSTKNATHQLTLTGKPAPVAKVSSSSKTSSPDRVYTDAILAIRPEFVKLIASREKNHEYRAYKMRDTVERIWLYETAPGSSIAYIMETGKPKTPGQVNDSTGVGNDDFDKGLKKSKFGYPVKGLYKLKAPLKPDVLKAKFSISPPQGLVYVTKPLFEAFSLDEMEKVF</sequence>
<dbReference type="OrthoDB" id="2149705at2759"/>
<dbReference type="Proteomes" id="UP000807306">
    <property type="component" value="Unassembled WGS sequence"/>
</dbReference>
<feature type="compositionally biased region" description="Low complexity" evidence="1">
    <location>
        <begin position="19"/>
        <end position="35"/>
    </location>
</feature>
<gene>
    <name evidence="2" type="ORF">CPB83DRAFT_841546</name>
</gene>
<reference evidence="2" key="1">
    <citation type="submission" date="2020-11" db="EMBL/GenBank/DDBJ databases">
        <authorList>
            <consortium name="DOE Joint Genome Institute"/>
            <person name="Ahrendt S."/>
            <person name="Riley R."/>
            <person name="Andreopoulos W."/>
            <person name="Labutti K."/>
            <person name="Pangilinan J."/>
            <person name="Ruiz-Duenas F.J."/>
            <person name="Barrasa J.M."/>
            <person name="Sanchez-Garcia M."/>
            <person name="Camarero S."/>
            <person name="Miyauchi S."/>
            <person name="Serrano A."/>
            <person name="Linde D."/>
            <person name="Babiker R."/>
            <person name="Drula E."/>
            <person name="Ayuso-Fernandez I."/>
            <person name="Pacheco R."/>
            <person name="Padilla G."/>
            <person name="Ferreira P."/>
            <person name="Barriuso J."/>
            <person name="Kellner H."/>
            <person name="Castanera R."/>
            <person name="Alfaro M."/>
            <person name="Ramirez L."/>
            <person name="Pisabarro A.G."/>
            <person name="Kuo A."/>
            <person name="Tritt A."/>
            <person name="Lipzen A."/>
            <person name="He G."/>
            <person name="Yan M."/>
            <person name="Ng V."/>
            <person name="Cullen D."/>
            <person name="Martin F."/>
            <person name="Rosso M.-N."/>
            <person name="Henrissat B."/>
            <person name="Hibbett D."/>
            <person name="Martinez A.T."/>
            <person name="Grigoriev I.V."/>
        </authorList>
    </citation>
    <scope>NUCLEOTIDE SEQUENCE</scope>
    <source>
        <strain evidence="2">CBS 506.95</strain>
    </source>
</reference>
<evidence type="ECO:0000256" key="1">
    <source>
        <dbReference type="SAM" id="MobiDB-lite"/>
    </source>
</evidence>
<keyword evidence="3" id="KW-1185">Reference proteome</keyword>
<dbReference type="InterPro" id="IPR015947">
    <property type="entry name" value="PUA-like_sf"/>
</dbReference>
<evidence type="ECO:0000313" key="2">
    <source>
        <dbReference type="EMBL" id="KAF9535307.1"/>
    </source>
</evidence>
<comment type="caution">
    <text evidence="2">The sequence shown here is derived from an EMBL/GenBank/DDBJ whole genome shotgun (WGS) entry which is preliminary data.</text>
</comment>
<protein>
    <submittedName>
        <fullName evidence="2">Uncharacterized protein</fullName>
    </submittedName>
</protein>